<dbReference type="EMBL" id="LCLS01000011">
    <property type="protein sequence ID" value="KKU21819.1"/>
    <property type="molecule type" value="Genomic_DNA"/>
</dbReference>
<evidence type="ECO:0000313" key="3">
    <source>
        <dbReference type="Proteomes" id="UP000034107"/>
    </source>
</evidence>
<gene>
    <name evidence="2" type="ORF">UX31_C0011G0011</name>
</gene>
<protein>
    <submittedName>
        <fullName evidence="2">Repressor in the phenylacetic acid catabolism</fullName>
    </submittedName>
</protein>
<dbReference type="Proteomes" id="UP000034107">
    <property type="component" value="Unassembled WGS sequence"/>
</dbReference>
<evidence type="ECO:0000313" key="2">
    <source>
        <dbReference type="EMBL" id="KKU21819.1"/>
    </source>
</evidence>
<evidence type="ECO:0000259" key="1">
    <source>
        <dbReference type="Pfam" id="PF20803"/>
    </source>
</evidence>
<comment type="caution">
    <text evidence="2">The sequence shown here is derived from an EMBL/GenBank/DDBJ whole genome shotgun (WGS) entry which is preliminary data.</text>
</comment>
<dbReference type="InterPro" id="IPR048846">
    <property type="entry name" value="PaaX-like_central"/>
</dbReference>
<organism evidence="2 3">
    <name type="scientific">Candidatus Nomurabacteria bacterium GW2011_GWA1_46_11</name>
    <dbReference type="NCBI Taxonomy" id="1618732"/>
    <lineage>
        <taxon>Bacteria</taxon>
        <taxon>Candidatus Nomuraibacteriota</taxon>
    </lineage>
</organism>
<feature type="domain" description="Transcriptional repressor PaaX-like central Cas2-like" evidence="1">
    <location>
        <begin position="95"/>
        <end position="172"/>
    </location>
</feature>
<dbReference type="Gene3D" id="3.30.70.2650">
    <property type="match status" value="1"/>
</dbReference>
<sequence>MEESFIEKFINGLLEVPGALFEAWASTSYKGFSPNKMFNHRISGREYYGFKNLEKRGIIKFKNPDEFFFTSGGHEWLKKARYKYAGIRHLKRSVKWDKKWRIIMFDIPNDLHKQRVNFSRKLISLGCAMFEKSVFVYPFSCHEEITEVAKMMDVVKYVDMITAESIGPKEKDLKIYFRLN</sequence>
<reference evidence="2 3" key="1">
    <citation type="journal article" date="2015" name="Nature">
        <title>rRNA introns, odd ribosomes, and small enigmatic genomes across a large radiation of phyla.</title>
        <authorList>
            <person name="Brown C.T."/>
            <person name="Hug L.A."/>
            <person name="Thomas B.C."/>
            <person name="Sharon I."/>
            <person name="Castelle C.J."/>
            <person name="Singh A."/>
            <person name="Wilkins M.J."/>
            <person name="Williams K.H."/>
            <person name="Banfield J.F."/>
        </authorList>
    </citation>
    <scope>NUCLEOTIDE SEQUENCE [LARGE SCALE GENOMIC DNA]</scope>
</reference>
<dbReference type="AlphaFoldDB" id="A0A0G1NMK7"/>
<proteinExistence type="predicted"/>
<accession>A0A0G1NMK7</accession>
<name>A0A0G1NMK7_9BACT</name>
<dbReference type="Pfam" id="PF20803">
    <property type="entry name" value="PaaX_M"/>
    <property type="match status" value="1"/>
</dbReference>